<dbReference type="GeneID" id="79949050"/>
<dbReference type="Gene3D" id="3.40.50.1980">
    <property type="entry name" value="Nitrogenase molybdenum iron protein domain"/>
    <property type="match status" value="2"/>
</dbReference>
<organism evidence="2 3">
    <name type="scientific">Methanomicrobium antiquum</name>
    <dbReference type="NCBI Taxonomy" id="487686"/>
    <lineage>
        <taxon>Archaea</taxon>
        <taxon>Methanobacteriati</taxon>
        <taxon>Methanobacteriota</taxon>
        <taxon>Stenosarchaea group</taxon>
        <taxon>Methanomicrobia</taxon>
        <taxon>Methanomicrobiales</taxon>
        <taxon>Methanomicrobiaceae</taxon>
        <taxon>Methanomicrobium</taxon>
    </lineage>
</organism>
<keyword evidence="3" id="KW-1185">Reference proteome</keyword>
<sequence>MHKNISRHDGCTVTGALTVTTFLRDSATIVHGPKGCCHQAVSVLHSSMLYNECFDIPDIFSSAMDEKNIIFGGEDSLNDAIKEALDEDFRCIFIIGTCISDTIGDDIESVCAGFNEKDSVPVIPINASGFLGGSFEDGFISALKGASEIIGENCNFSDKYSDECQIKPLVNIIGEKNLEYEVDANFSEIKRLLNLLGADVNLRFIRNITFDDIQNFNCASLNIIREDTTGDIKRHFEKLTNIPCISSYPYGISNTLEFLKEAGEYLNINPDLAIKHEINYQKEMFESFSDLRGEKISFDSFGFQKADSNLFTEIARHTGIVLDSDGVTIPIPFFTPVGTGGVFHMLSQWRRFING</sequence>
<dbReference type="KEGG" id="manq:L1994_01600"/>
<dbReference type="EMBL" id="CP091092">
    <property type="protein sequence ID" value="WFN37116.1"/>
    <property type="molecule type" value="Genomic_DNA"/>
</dbReference>
<dbReference type="AlphaFoldDB" id="A0AAF0FSH8"/>
<evidence type="ECO:0000313" key="2">
    <source>
        <dbReference type="EMBL" id="WFN37116.1"/>
    </source>
</evidence>
<gene>
    <name evidence="2" type="ORF">L1994_01600</name>
</gene>
<dbReference type="Pfam" id="PF00148">
    <property type="entry name" value="Oxidored_nitro"/>
    <property type="match status" value="1"/>
</dbReference>
<dbReference type="GO" id="GO:0016491">
    <property type="term" value="F:oxidoreductase activity"/>
    <property type="evidence" value="ECO:0007669"/>
    <property type="project" value="InterPro"/>
</dbReference>
<reference evidence="2" key="1">
    <citation type="submission" date="2022-01" db="EMBL/GenBank/DDBJ databases">
        <title>Complete genome of Methanomicrobium antiquum DSM 21220.</title>
        <authorList>
            <person name="Chen S.-C."/>
            <person name="You Y.-T."/>
            <person name="Zhou Y.-Z."/>
            <person name="Lai M.-C."/>
        </authorList>
    </citation>
    <scope>NUCLEOTIDE SEQUENCE</scope>
    <source>
        <strain evidence="2">DSM 21220</strain>
    </source>
</reference>
<proteinExistence type="predicted"/>
<accession>A0AAF0FSH8</accession>
<dbReference type="PANTHER" id="PTHR42956">
    <property type="entry name" value="NITROGENASE IRON-MOLYBDENUM COFACTOR BIOSYNTHESIS PROTEIN NIFE"/>
    <property type="match status" value="1"/>
</dbReference>
<dbReference type="Proteomes" id="UP001218895">
    <property type="component" value="Chromosome"/>
</dbReference>
<evidence type="ECO:0000259" key="1">
    <source>
        <dbReference type="Pfam" id="PF00148"/>
    </source>
</evidence>
<feature type="domain" description="Nitrogenase/oxidoreductase component 1" evidence="1">
    <location>
        <begin position="11"/>
        <end position="294"/>
    </location>
</feature>
<dbReference type="SUPFAM" id="SSF53807">
    <property type="entry name" value="Helical backbone' metal receptor"/>
    <property type="match status" value="1"/>
</dbReference>
<dbReference type="RefSeq" id="WP_278099955.1">
    <property type="nucleotide sequence ID" value="NZ_CP091092.1"/>
</dbReference>
<name>A0AAF0FSH8_9EURY</name>
<dbReference type="CDD" id="cd00316">
    <property type="entry name" value="Oxidoreductase_nitrogenase"/>
    <property type="match status" value="1"/>
</dbReference>
<evidence type="ECO:0000313" key="3">
    <source>
        <dbReference type="Proteomes" id="UP001218895"/>
    </source>
</evidence>
<protein>
    <submittedName>
        <fullName evidence="2">Nitrogenase component 1</fullName>
    </submittedName>
</protein>
<dbReference type="PANTHER" id="PTHR42956:SF1">
    <property type="entry name" value="NITROGENASE IRON-MOLYBDENUM COFACTOR BIOSYNTHESIS PROTEIN NIFE"/>
    <property type="match status" value="1"/>
</dbReference>
<dbReference type="InterPro" id="IPR049939">
    <property type="entry name" value="NifE-like"/>
</dbReference>
<dbReference type="InterPro" id="IPR000510">
    <property type="entry name" value="Nase/OxRdtase_comp1"/>
</dbReference>